<dbReference type="AlphaFoldDB" id="A0A8J4XJP7"/>
<name>A0A8J4XJP7_CLAMG</name>
<feature type="region of interest" description="Disordered" evidence="1">
    <location>
        <begin position="1"/>
        <end position="24"/>
    </location>
</feature>
<dbReference type="Proteomes" id="UP000727407">
    <property type="component" value="Unassembled WGS sequence"/>
</dbReference>
<protein>
    <submittedName>
        <fullName evidence="2">Threonine synthase-like 1</fullName>
    </submittedName>
</protein>
<comment type="caution">
    <text evidence="2">The sequence shown here is derived from an EMBL/GenBank/DDBJ whole genome shotgun (WGS) entry which is preliminary data.</text>
</comment>
<accession>A0A8J4XJP7</accession>
<gene>
    <name evidence="2" type="ORF">DAT39_000372</name>
</gene>
<dbReference type="EMBL" id="QNUK01000001">
    <property type="protein sequence ID" value="KAF5910094.1"/>
    <property type="molecule type" value="Genomic_DNA"/>
</dbReference>
<evidence type="ECO:0000256" key="1">
    <source>
        <dbReference type="SAM" id="MobiDB-lite"/>
    </source>
</evidence>
<proteinExistence type="predicted"/>
<organism evidence="2 3">
    <name type="scientific">Clarias magur</name>
    <name type="common">Asian catfish</name>
    <name type="synonym">Macropteronotus magur</name>
    <dbReference type="NCBI Taxonomy" id="1594786"/>
    <lineage>
        <taxon>Eukaryota</taxon>
        <taxon>Metazoa</taxon>
        <taxon>Chordata</taxon>
        <taxon>Craniata</taxon>
        <taxon>Vertebrata</taxon>
        <taxon>Euteleostomi</taxon>
        <taxon>Actinopterygii</taxon>
        <taxon>Neopterygii</taxon>
        <taxon>Teleostei</taxon>
        <taxon>Ostariophysi</taxon>
        <taxon>Siluriformes</taxon>
        <taxon>Clariidae</taxon>
        <taxon>Clarias</taxon>
    </lineage>
</organism>
<evidence type="ECO:0000313" key="3">
    <source>
        <dbReference type="Proteomes" id="UP000727407"/>
    </source>
</evidence>
<sequence>MTASVDVYTGLNGEQGSKKGHGEALRRSVVRHLSQENEVFSERVVEGLPFMTHLSGPHFPELSSASWSDMFGVTAKNVKENRLEFEKRKDNKTMAHPDQCPWMDNNHTQKKNNKQRR</sequence>
<feature type="region of interest" description="Disordered" evidence="1">
    <location>
        <begin position="84"/>
        <end position="117"/>
    </location>
</feature>
<keyword evidence="3" id="KW-1185">Reference proteome</keyword>
<feature type="compositionally biased region" description="Basic and acidic residues" evidence="1">
    <location>
        <begin position="84"/>
        <end position="95"/>
    </location>
</feature>
<evidence type="ECO:0000313" key="2">
    <source>
        <dbReference type="EMBL" id="KAF5910094.1"/>
    </source>
</evidence>
<feature type="compositionally biased region" description="Basic residues" evidence="1">
    <location>
        <begin position="108"/>
        <end position="117"/>
    </location>
</feature>
<reference evidence="2" key="1">
    <citation type="submission" date="2020-07" db="EMBL/GenBank/DDBJ databases">
        <title>Clarias magur genome sequencing, assembly and annotation.</title>
        <authorList>
            <person name="Kushwaha B."/>
            <person name="Kumar R."/>
            <person name="Das P."/>
            <person name="Joshi C.G."/>
            <person name="Kumar D."/>
            <person name="Nagpure N.S."/>
            <person name="Pandey M."/>
            <person name="Agarwal S."/>
            <person name="Srivastava S."/>
            <person name="Singh M."/>
            <person name="Sahoo L."/>
            <person name="Jayasankar P."/>
            <person name="Meher P.K."/>
            <person name="Koringa P.G."/>
            <person name="Iquebal M.A."/>
            <person name="Das S.P."/>
            <person name="Bit A."/>
            <person name="Patnaik S."/>
            <person name="Patel N."/>
            <person name="Shah T.M."/>
            <person name="Hinsu A."/>
            <person name="Jena J.K."/>
        </authorList>
    </citation>
    <scope>NUCLEOTIDE SEQUENCE</scope>
    <source>
        <strain evidence="2">CIFAMagur01</strain>
        <tissue evidence="2">Testis</tissue>
    </source>
</reference>